<organism evidence="1 2">
    <name type="scientific">Obba rivulosa</name>
    <dbReference type="NCBI Taxonomy" id="1052685"/>
    <lineage>
        <taxon>Eukaryota</taxon>
        <taxon>Fungi</taxon>
        <taxon>Dikarya</taxon>
        <taxon>Basidiomycota</taxon>
        <taxon>Agaricomycotina</taxon>
        <taxon>Agaricomycetes</taxon>
        <taxon>Polyporales</taxon>
        <taxon>Gelatoporiaceae</taxon>
        <taxon>Obba</taxon>
    </lineage>
</organism>
<name>A0A8E2AIY8_9APHY</name>
<dbReference type="EMBL" id="KV722589">
    <property type="protein sequence ID" value="OCH85356.1"/>
    <property type="molecule type" value="Genomic_DNA"/>
</dbReference>
<accession>A0A8E2AIY8</accession>
<reference evidence="1 2" key="1">
    <citation type="submission" date="2016-07" db="EMBL/GenBank/DDBJ databases">
        <title>Draft genome of the white-rot fungus Obba rivulosa 3A-2.</title>
        <authorList>
            <consortium name="DOE Joint Genome Institute"/>
            <person name="Miettinen O."/>
            <person name="Riley R."/>
            <person name="Acob R."/>
            <person name="Barry K."/>
            <person name="Cullen D."/>
            <person name="De Vries R."/>
            <person name="Hainaut M."/>
            <person name="Hatakka A."/>
            <person name="Henrissat B."/>
            <person name="Hilden K."/>
            <person name="Kuo R."/>
            <person name="Labutti K."/>
            <person name="Lipzen A."/>
            <person name="Makela M.R."/>
            <person name="Sandor L."/>
            <person name="Spatafora J.W."/>
            <person name="Grigoriev I.V."/>
            <person name="Hibbett D.S."/>
        </authorList>
    </citation>
    <scope>NUCLEOTIDE SEQUENCE [LARGE SCALE GENOMIC DNA]</scope>
    <source>
        <strain evidence="1 2">3A-2</strain>
    </source>
</reference>
<keyword evidence="2" id="KW-1185">Reference proteome</keyword>
<protein>
    <submittedName>
        <fullName evidence="1">Uncharacterized protein</fullName>
    </submittedName>
</protein>
<gene>
    <name evidence="1" type="ORF">OBBRIDRAFT_320200</name>
</gene>
<dbReference type="AlphaFoldDB" id="A0A8E2AIY8"/>
<sequence length="102" mass="11455">MRLRLNRRMLSLRASCLSSPDGVARCLILLMICCMYPFVIDIKVLFGAMLEVLYSSSPALHDPGHTQMRSLLHNGRYKCLIRAVVYAIRPARIPDTASQSSC</sequence>
<evidence type="ECO:0000313" key="1">
    <source>
        <dbReference type="EMBL" id="OCH85356.1"/>
    </source>
</evidence>
<evidence type="ECO:0000313" key="2">
    <source>
        <dbReference type="Proteomes" id="UP000250043"/>
    </source>
</evidence>
<dbReference type="Proteomes" id="UP000250043">
    <property type="component" value="Unassembled WGS sequence"/>
</dbReference>
<proteinExistence type="predicted"/>